<protein>
    <submittedName>
        <fullName evidence="2">BQ5605_C025g09981 protein</fullName>
    </submittedName>
</protein>
<feature type="chain" id="PRO_5016018286" evidence="1">
    <location>
        <begin position="19"/>
        <end position="230"/>
    </location>
</feature>
<keyword evidence="3" id="KW-1185">Reference proteome</keyword>
<dbReference type="Proteomes" id="UP000249464">
    <property type="component" value="Unassembled WGS sequence"/>
</dbReference>
<feature type="signal peptide" evidence="1">
    <location>
        <begin position="1"/>
        <end position="18"/>
    </location>
</feature>
<dbReference type="AlphaFoldDB" id="A0A2X0PMG2"/>
<sequence length="230" mass="24514">MLAAQLLTLLAVSMPALALSGLEQRSLQLDASAHLALARARAAKRATATASDLAKRAFDVAYTAIGLTRRDFADHSALSKRSQPRIRCRLGREIILIFLTATVKCNQVCEVTCNDGYTAQRSDRATACIKNVDKCRNKTCAQDSNGVSSCNDGECSLECTTRGYSLSKASTACIAFGSDANNCGAEGNKCKASYDGRFVATCENGKCSLDCPSGFKAGTNKRKQSTCVRI</sequence>
<evidence type="ECO:0000313" key="3">
    <source>
        <dbReference type="Proteomes" id="UP000249464"/>
    </source>
</evidence>
<dbReference type="EMBL" id="FQNC01000087">
    <property type="protein sequence ID" value="SGZ26874.1"/>
    <property type="molecule type" value="Genomic_DNA"/>
</dbReference>
<reference evidence="2 3" key="1">
    <citation type="submission" date="2016-11" db="EMBL/GenBank/DDBJ databases">
        <authorList>
            <person name="Jaros S."/>
            <person name="Januszkiewicz K."/>
            <person name="Wedrychowicz H."/>
        </authorList>
    </citation>
    <scope>NUCLEOTIDE SEQUENCE [LARGE SCALE GENOMIC DNA]</scope>
</reference>
<organism evidence="2 3">
    <name type="scientific">Microbotryum silenes-dioicae</name>
    <dbReference type="NCBI Taxonomy" id="796604"/>
    <lineage>
        <taxon>Eukaryota</taxon>
        <taxon>Fungi</taxon>
        <taxon>Dikarya</taxon>
        <taxon>Basidiomycota</taxon>
        <taxon>Pucciniomycotina</taxon>
        <taxon>Microbotryomycetes</taxon>
        <taxon>Microbotryales</taxon>
        <taxon>Microbotryaceae</taxon>
        <taxon>Microbotryum</taxon>
    </lineage>
</organism>
<evidence type="ECO:0000313" key="2">
    <source>
        <dbReference type="EMBL" id="SGZ26874.1"/>
    </source>
</evidence>
<name>A0A2X0PMG2_9BASI</name>
<evidence type="ECO:0000256" key="1">
    <source>
        <dbReference type="SAM" id="SignalP"/>
    </source>
</evidence>
<proteinExistence type="predicted"/>
<gene>
    <name evidence="2" type="primary">BQ5605_C025g09981</name>
    <name evidence="2" type="ORF">BQ5605_C025G09981</name>
</gene>
<accession>A0A2X0PMG2</accession>
<keyword evidence="1" id="KW-0732">Signal</keyword>